<gene>
    <name evidence="5" type="ORF">Cni_G00082</name>
</gene>
<dbReference type="GO" id="GO:0009055">
    <property type="term" value="F:electron transfer activity"/>
    <property type="evidence" value="ECO:0007669"/>
    <property type="project" value="InterPro"/>
</dbReference>
<dbReference type="PANTHER" id="PTHR33021">
    <property type="entry name" value="BLUE COPPER PROTEIN"/>
    <property type="match status" value="1"/>
</dbReference>
<dbReference type="InterPro" id="IPR039391">
    <property type="entry name" value="Phytocyanin-like"/>
</dbReference>
<keyword evidence="1" id="KW-1015">Disulfide bond</keyword>
<name>A0AAQ3JM09_9LILI</name>
<dbReference type="GO" id="GO:0005886">
    <property type="term" value="C:plasma membrane"/>
    <property type="evidence" value="ECO:0007669"/>
    <property type="project" value="TreeGrafter"/>
</dbReference>
<accession>A0AAQ3JM09</accession>
<proteinExistence type="predicted"/>
<evidence type="ECO:0000256" key="3">
    <source>
        <dbReference type="SAM" id="MobiDB-lite"/>
    </source>
</evidence>
<dbReference type="InterPro" id="IPR003245">
    <property type="entry name" value="Phytocyanin_dom"/>
</dbReference>
<evidence type="ECO:0000313" key="6">
    <source>
        <dbReference type="Proteomes" id="UP001327560"/>
    </source>
</evidence>
<feature type="region of interest" description="Disordered" evidence="3">
    <location>
        <begin position="15"/>
        <end position="41"/>
    </location>
</feature>
<dbReference type="Pfam" id="PF02298">
    <property type="entry name" value="Cu_bind_like"/>
    <property type="match status" value="1"/>
</dbReference>
<evidence type="ECO:0000259" key="4">
    <source>
        <dbReference type="PROSITE" id="PS51485"/>
    </source>
</evidence>
<dbReference type="AlphaFoldDB" id="A0AAQ3JM09"/>
<evidence type="ECO:0000256" key="2">
    <source>
        <dbReference type="ARBA" id="ARBA00023180"/>
    </source>
</evidence>
<keyword evidence="6" id="KW-1185">Reference proteome</keyword>
<dbReference type="Proteomes" id="UP001327560">
    <property type="component" value="Chromosome 1"/>
</dbReference>
<dbReference type="SUPFAM" id="SSF49503">
    <property type="entry name" value="Cupredoxins"/>
    <property type="match status" value="1"/>
</dbReference>
<feature type="domain" description="Phytocyanin" evidence="4">
    <location>
        <begin position="60"/>
        <end position="163"/>
    </location>
</feature>
<evidence type="ECO:0000313" key="5">
    <source>
        <dbReference type="EMBL" id="WOK91391.1"/>
    </source>
</evidence>
<dbReference type="EMBL" id="CP136890">
    <property type="protein sequence ID" value="WOK91391.1"/>
    <property type="molecule type" value="Genomic_DNA"/>
</dbReference>
<keyword evidence="2" id="KW-0325">Glycoprotein</keyword>
<protein>
    <recommendedName>
        <fullName evidence="4">Phytocyanin domain-containing protein</fullName>
    </recommendedName>
</protein>
<dbReference type="InterPro" id="IPR008972">
    <property type="entry name" value="Cupredoxin"/>
</dbReference>
<dbReference type="PANTHER" id="PTHR33021:SF264">
    <property type="entry name" value="OS05G0570900 PROTEIN"/>
    <property type="match status" value="1"/>
</dbReference>
<dbReference type="FunFam" id="2.60.40.420:FF:000034">
    <property type="entry name" value="Cupredoxin superfamily protein"/>
    <property type="match status" value="1"/>
</dbReference>
<organism evidence="5 6">
    <name type="scientific">Canna indica</name>
    <name type="common">Indian-shot</name>
    <dbReference type="NCBI Taxonomy" id="4628"/>
    <lineage>
        <taxon>Eukaryota</taxon>
        <taxon>Viridiplantae</taxon>
        <taxon>Streptophyta</taxon>
        <taxon>Embryophyta</taxon>
        <taxon>Tracheophyta</taxon>
        <taxon>Spermatophyta</taxon>
        <taxon>Magnoliopsida</taxon>
        <taxon>Liliopsida</taxon>
        <taxon>Zingiberales</taxon>
        <taxon>Cannaceae</taxon>
        <taxon>Canna</taxon>
    </lineage>
</organism>
<reference evidence="5 6" key="1">
    <citation type="submission" date="2023-10" db="EMBL/GenBank/DDBJ databases">
        <title>Chromosome-scale genome assembly provides insights into flower coloration mechanisms of Canna indica.</title>
        <authorList>
            <person name="Li C."/>
        </authorList>
    </citation>
    <scope>NUCLEOTIDE SEQUENCE [LARGE SCALE GENOMIC DNA]</scope>
    <source>
        <tissue evidence="5">Flower</tissue>
    </source>
</reference>
<dbReference type="PROSITE" id="PS51485">
    <property type="entry name" value="PHYTOCYANIN"/>
    <property type="match status" value="1"/>
</dbReference>
<sequence>MKCYGIERVEERETWELMEPKERDRGRGDGGGESKEEEGVKMRREGESCIVSRQAQAHLGIHIVGGSYGWKIPPNRTFYGEWAKNKTFIVGDKLVFLYTTGMENVIEGSTEEDFKYCNQNDVVDINYAGPTTVELTKPGPHYFYCGVGLHCEDGEKLYINVENKNTNNN</sequence>
<dbReference type="Gene3D" id="2.60.40.420">
    <property type="entry name" value="Cupredoxins - blue copper proteins"/>
    <property type="match status" value="1"/>
</dbReference>
<evidence type="ECO:0000256" key="1">
    <source>
        <dbReference type="ARBA" id="ARBA00023157"/>
    </source>
</evidence>